<proteinExistence type="inferred from homology"/>
<feature type="domain" description="APS kinase" evidence="7">
    <location>
        <begin position="7"/>
        <end position="155"/>
    </location>
</feature>
<protein>
    <recommendedName>
        <fullName evidence="2 6">Adenylyl-sulfate kinase</fullName>
        <ecNumber evidence="2 6">2.7.1.25</ecNumber>
    </recommendedName>
</protein>
<evidence type="ECO:0000256" key="6">
    <source>
        <dbReference type="RuleBase" id="RU004347"/>
    </source>
</evidence>
<dbReference type="SUPFAM" id="SSF52540">
    <property type="entry name" value="P-loop containing nucleoside triphosphate hydrolases"/>
    <property type="match status" value="1"/>
</dbReference>
<evidence type="ECO:0000256" key="5">
    <source>
        <dbReference type="ARBA" id="ARBA00022840"/>
    </source>
</evidence>
<keyword evidence="4 6" id="KW-0547">Nucleotide-binding</keyword>
<reference evidence="8 9" key="1">
    <citation type="journal article" date="2013" name="Int. J. Syst. Evol. Microbiol.">
        <title>Comamonas guangdongensis sp. nov., isolated from subterranean forest sediment, and emended description of the genus Comamonas.</title>
        <authorList>
            <person name="Zhang J."/>
            <person name="Wang Y."/>
            <person name="Zhou S."/>
            <person name="Wu C."/>
            <person name="He J."/>
            <person name="Li F."/>
        </authorList>
    </citation>
    <scope>NUCLEOTIDE SEQUENCE [LARGE SCALE GENOMIC DNA]</scope>
    <source>
        <strain evidence="8 9">CCTCC AB2011133</strain>
    </source>
</reference>
<organism evidence="8 9">
    <name type="scientific">Comamonas guangdongensis</name>
    <dbReference type="NCBI Taxonomy" id="510515"/>
    <lineage>
        <taxon>Bacteria</taxon>
        <taxon>Pseudomonadati</taxon>
        <taxon>Pseudomonadota</taxon>
        <taxon>Betaproteobacteria</taxon>
        <taxon>Burkholderiales</taxon>
        <taxon>Comamonadaceae</taxon>
        <taxon>Comamonas</taxon>
    </lineage>
</organism>
<evidence type="ECO:0000256" key="4">
    <source>
        <dbReference type="ARBA" id="ARBA00022741"/>
    </source>
</evidence>
<comment type="catalytic activity">
    <reaction evidence="1 6">
        <text>adenosine 5'-phosphosulfate + ATP = 3'-phosphoadenylyl sulfate + ADP + H(+)</text>
        <dbReference type="Rhea" id="RHEA:24152"/>
        <dbReference type="ChEBI" id="CHEBI:15378"/>
        <dbReference type="ChEBI" id="CHEBI:30616"/>
        <dbReference type="ChEBI" id="CHEBI:58243"/>
        <dbReference type="ChEBI" id="CHEBI:58339"/>
        <dbReference type="ChEBI" id="CHEBI:456216"/>
        <dbReference type="EC" id="2.7.1.25"/>
    </reaction>
</comment>
<dbReference type="Gene3D" id="3.40.50.300">
    <property type="entry name" value="P-loop containing nucleotide triphosphate hydrolases"/>
    <property type="match status" value="1"/>
</dbReference>
<dbReference type="InterPro" id="IPR059117">
    <property type="entry name" value="APS_kinase_dom"/>
</dbReference>
<evidence type="ECO:0000259" key="7">
    <source>
        <dbReference type="Pfam" id="PF01583"/>
    </source>
</evidence>
<evidence type="ECO:0000313" key="8">
    <source>
        <dbReference type="EMBL" id="MEX8194882.1"/>
    </source>
</evidence>
<accession>A0ABV3ZZ43</accession>
<dbReference type="Proteomes" id="UP001561046">
    <property type="component" value="Unassembled WGS sequence"/>
</dbReference>
<gene>
    <name evidence="8" type="primary">cysC</name>
    <name evidence="8" type="ORF">AB6724_18775</name>
</gene>
<dbReference type="InterPro" id="IPR027417">
    <property type="entry name" value="P-loop_NTPase"/>
</dbReference>
<comment type="pathway">
    <text evidence="6">Sulfur metabolism; hydrogen sulfide biosynthesis; sulfite from sulfate: step 2/3.</text>
</comment>
<comment type="similarity">
    <text evidence="6">Belongs to the APS kinase family.</text>
</comment>
<dbReference type="PANTHER" id="PTHR42700">
    <property type="entry name" value="SULFATE ADENYLYLTRANSFERASE"/>
    <property type="match status" value="1"/>
</dbReference>
<dbReference type="NCBIfam" id="NF003013">
    <property type="entry name" value="PRK03846.1"/>
    <property type="match status" value="1"/>
</dbReference>
<dbReference type="GO" id="GO:0004020">
    <property type="term" value="F:adenylylsulfate kinase activity"/>
    <property type="evidence" value="ECO:0007669"/>
    <property type="project" value="UniProtKB-EC"/>
</dbReference>
<evidence type="ECO:0000256" key="3">
    <source>
        <dbReference type="ARBA" id="ARBA00022679"/>
    </source>
</evidence>
<name>A0ABV3ZZ43_9BURK</name>
<keyword evidence="3 6" id="KW-0808">Transferase</keyword>
<keyword evidence="5 6" id="KW-0067">ATP-binding</keyword>
<dbReference type="RefSeq" id="WP_369340059.1">
    <property type="nucleotide sequence ID" value="NZ_JBFYGN010000028.1"/>
</dbReference>
<keyword evidence="6 8" id="KW-0418">Kinase</keyword>
<dbReference type="InterPro" id="IPR050512">
    <property type="entry name" value="Sulf_AdTrans/APS_kinase"/>
</dbReference>
<dbReference type="InterPro" id="IPR002891">
    <property type="entry name" value="APS"/>
</dbReference>
<evidence type="ECO:0000256" key="2">
    <source>
        <dbReference type="ARBA" id="ARBA00012121"/>
    </source>
</evidence>
<sequence length="174" mass="19233">MSKNPSQTLWFTGLPGSGKTTISKAFSESLRENGKNVCIIDGDELRAGLCQDLGFGKIDRAENMRRAAHIAKILNLNGIYALVAMVSPYAEDRDMAYEIIGKDRCMEVYVSTPLEICEQRDPKGLYARARSGSNTLMTGIQSPYEAPREPSLTIDTSREDLSISIRNLNALLNK</sequence>
<dbReference type="EMBL" id="JBFYGN010000028">
    <property type="protein sequence ID" value="MEX8194882.1"/>
    <property type="molecule type" value="Genomic_DNA"/>
</dbReference>
<comment type="caution">
    <text evidence="8">The sequence shown here is derived from an EMBL/GenBank/DDBJ whole genome shotgun (WGS) entry which is preliminary data.</text>
</comment>
<dbReference type="Pfam" id="PF01583">
    <property type="entry name" value="APS_kinase"/>
    <property type="match status" value="1"/>
</dbReference>
<evidence type="ECO:0000256" key="1">
    <source>
        <dbReference type="ARBA" id="ARBA00001823"/>
    </source>
</evidence>
<comment type="function">
    <text evidence="6">Catalyzes the synthesis of activated sulfate.</text>
</comment>
<dbReference type="EC" id="2.7.1.25" evidence="2 6"/>
<evidence type="ECO:0000313" key="9">
    <source>
        <dbReference type="Proteomes" id="UP001561046"/>
    </source>
</evidence>
<dbReference type="NCBIfam" id="TIGR00455">
    <property type="entry name" value="apsK"/>
    <property type="match status" value="1"/>
</dbReference>
<keyword evidence="9" id="KW-1185">Reference proteome</keyword>
<dbReference type="PANTHER" id="PTHR42700:SF1">
    <property type="entry name" value="SULFATE ADENYLYLTRANSFERASE"/>
    <property type="match status" value="1"/>
</dbReference>
<dbReference type="CDD" id="cd02027">
    <property type="entry name" value="APSK"/>
    <property type="match status" value="1"/>
</dbReference>